<evidence type="ECO:0000313" key="7">
    <source>
        <dbReference type="Proteomes" id="UP000252706"/>
    </source>
</evidence>
<dbReference type="Gene3D" id="1.20.1250.20">
    <property type="entry name" value="MFS general substrate transporter like domains"/>
    <property type="match status" value="1"/>
</dbReference>
<dbReference type="InterPro" id="IPR011701">
    <property type="entry name" value="MFS"/>
</dbReference>
<name>A0A366WPK5_9RHOB</name>
<feature type="transmembrane region" description="Helical" evidence="4">
    <location>
        <begin position="334"/>
        <end position="357"/>
    </location>
</feature>
<dbReference type="GO" id="GO:0022857">
    <property type="term" value="F:transmembrane transporter activity"/>
    <property type="evidence" value="ECO:0007669"/>
    <property type="project" value="InterPro"/>
</dbReference>
<comment type="caution">
    <text evidence="6">The sequence shown here is derived from an EMBL/GenBank/DDBJ whole genome shotgun (WGS) entry which is preliminary data.</text>
</comment>
<evidence type="ECO:0000313" key="6">
    <source>
        <dbReference type="EMBL" id="RBW51346.1"/>
    </source>
</evidence>
<dbReference type="PROSITE" id="PS50850">
    <property type="entry name" value="MFS"/>
    <property type="match status" value="1"/>
</dbReference>
<evidence type="ECO:0000259" key="5">
    <source>
        <dbReference type="PROSITE" id="PS50850"/>
    </source>
</evidence>
<dbReference type="SUPFAM" id="SSF103473">
    <property type="entry name" value="MFS general substrate transporter"/>
    <property type="match status" value="1"/>
</dbReference>
<dbReference type="InterPro" id="IPR020846">
    <property type="entry name" value="MFS_dom"/>
</dbReference>
<sequence>MNRLTMFTLFYLASFLQAGAYGLTFMLPRLFEGFGANEKIVGVMLFLTTISTLITVYYAGHLSDRFGRVRTLGVACLAIATALAAYGLADGIGGLLILASVALGAGWGLTYALSPIVLTRLVTPDERVRYFAILSVALMAGFGLSPVMASMMESAELTVNDAFFLTAVLCGVAGMIFFVIIGAVRMHSAANGPELRSSLSLPAVAAIIGSRARLPVIMVCLGASVFAGMNNFQTVFADQRGLNYADYFLAYTLTVVLFRVALARFTGGTNPYLTIAALQYVMFGSVVLFLGIGGKLPMYLVVAFLFGIGYGVSYPILAAMAANDADPALLPQTLQFFALSYFIGIFGFPLVAGWMIVEMGSSALLMLVAALAGIEATMAGLRGLQNRVAPAQKAS</sequence>
<feature type="transmembrane region" description="Helical" evidence="4">
    <location>
        <begin position="71"/>
        <end position="89"/>
    </location>
</feature>
<dbReference type="InterPro" id="IPR052714">
    <property type="entry name" value="MFS_Exporter"/>
</dbReference>
<protein>
    <submittedName>
        <fullName evidence="6">MFS transporter</fullName>
    </submittedName>
</protein>
<dbReference type="RefSeq" id="WP_113825085.1">
    <property type="nucleotide sequence ID" value="NZ_QOCE01000046.1"/>
</dbReference>
<organism evidence="6 7">
    <name type="scientific">Phaeobacter gallaeciensis</name>
    <dbReference type="NCBI Taxonomy" id="60890"/>
    <lineage>
        <taxon>Bacteria</taxon>
        <taxon>Pseudomonadati</taxon>
        <taxon>Pseudomonadota</taxon>
        <taxon>Alphaproteobacteria</taxon>
        <taxon>Rhodobacterales</taxon>
        <taxon>Roseobacteraceae</taxon>
        <taxon>Phaeobacter</taxon>
    </lineage>
</organism>
<keyword evidence="2 4" id="KW-1133">Transmembrane helix</keyword>
<dbReference type="Proteomes" id="UP000252706">
    <property type="component" value="Unassembled WGS sequence"/>
</dbReference>
<feature type="transmembrane region" description="Helical" evidence="4">
    <location>
        <begin position="95"/>
        <end position="118"/>
    </location>
</feature>
<gene>
    <name evidence="6" type="ORF">DS909_19230</name>
</gene>
<dbReference type="PANTHER" id="PTHR23531:SF1">
    <property type="entry name" value="QUINOLENE RESISTANCE PROTEIN NORA"/>
    <property type="match status" value="1"/>
</dbReference>
<dbReference type="PANTHER" id="PTHR23531">
    <property type="entry name" value="QUINOLENE RESISTANCE PROTEIN NORA"/>
    <property type="match status" value="1"/>
</dbReference>
<keyword evidence="3 4" id="KW-0472">Membrane</keyword>
<dbReference type="OrthoDB" id="8046314at2"/>
<dbReference type="Pfam" id="PF07690">
    <property type="entry name" value="MFS_1"/>
    <property type="match status" value="1"/>
</dbReference>
<feature type="transmembrane region" description="Helical" evidence="4">
    <location>
        <begin position="40"/>
        <end position="59"/>
    </location>
</feature>
<reference evidence="6 7" key="1">
    <citation type="submission" date="2018-07" db="EMBL/GenBank/DDBJ databases">
        <title>Modular assembly of carbohydrate-degrading microbial communities in the ocean.</title>
        <authorList>
            <person name="Enke T.N."/>
            <person name="Datta M.S."/>
            <person name="Schwartzman J.A."/>
            <person name="Cermak N."/>
            <person name="Schmitz D.A."/>
            <person name="Barrere J."/>
            <person name="Cordero O.X."/>
        </authorList>
    </citation>
    <scope>NUCLEOTIDE SEQUENCE [LARGE SCALE GENOMIC DNA]</scope>
    <source>
        <strain evidence="6 7">C3M10</strain>
    </source>
</reference>
<accession>A0A366WPK5</accession>
<keyword evidence="1 4" id="KW-0812">Transmembrane</keyword>
<feature type="transmembrane region" description="Helical" evidence="4">
    <location>
        <begin position="298"/>
        <end position="322"/>
    </location>
</feature>
<feature type="transmembrane region" description="Helical" evidence="4">
    <location>
        <begin position="272"/>
        <end position="292"/>
    </location>
</feature>
<dbReference type="InterPro" id="IPR036259">
    <property type="entry name" value="MFS_trans_sf"/>
</dbReference>
<evidence type="ECO:0000256" key="1">
    <source>
        <dbReference type="ARBA" id="ARBA00022692"/>
    </source>
</evidence>
<dbReference type="EMBL" id="QOCE01000046">
    <property type="protein sequence ID" value="RBW51346.1"/>
    <property type="molecule type" value="Genomic_DNA"/>
</dbReference>
<dbReference type="AlphaFoldDB" id="A0A366WPK5"/>
<feature type="transmembrane region" description="Helical" evidence="4">
    <location>
        <begin position="130"/>
        <end position="151"/>
    </location>
</feature>
<proteinExistence type="predicted"/>
<evidence type="ECO:0000256" key="4">
    <source>
        <dbReference type="SAM" id="Phobius"/>
    </source>
</evidence>
<feature type="transmembrane region" description="Helical" evidence="4">
    <location>
        <begin position="363"/>
        <end position="384"/>
    </location>
</feature>
<feature type="transmembrane region" description="Helical" evidence="4">
    <location>
        <begin position="247"/>
        <end position="265"/>
    </location>
</feature>
<feature type="transmembrane region" description="Helical" evidence="4">
    <location>
        <begin position="163"/>
        <end position="184"/>
    </location>
</feature>
<evidence type="ECO:0000256" key="2">
    <source>
        <dbReference type="ARBA" id="ARBA00022989"/>
    </source>
</evidence>
<evidence type="ECO:0000256" key="3">
    <source>
        <dbReference type="ARBA" id="ARBA00023136"/>
    </source>
</evidence>
<feature type="domain" description="Major facilitator superfamily (MFS) profile" evidence="5">
    <location>
        <begin position="3"/>
        <end position="387"/>
    </location>
</feature>